<feature type="domain" description="Transposase IS116/IS110/IS902 C-terminal" evidence="2">
    <location>
        <begin position="212"/>
        <end position="290"/>
    </location>
</feature>
<organism evidence="3">
    <name type="scientific">mine drainage metagenome</name>
    <dbReference type="NCBI Taxonomy" id="410659"/>
    <lineage>
        <taxon>unclassified sequences</taxon>
        <taxon>metagenomes</taxon>
        <taxon>ecological metagenomes</taxon>
    </lineage>
</organism>
<name>A0A1J5QXM8_9ZZZZ</name>
<feature type="domain" description="Transposase IS110-like N-terminal" evidence="1">
    <location>
        <begin position="5"/>
        <end position="150"/>
    </location>
</feature>
<gene>
    <name evidence="3" type="ORF">GALL_376030</name>
</gene>
<dbReference type="InterPro" id="IPR002525">
    <property type="entry name" value="Transp_IS110-like_N"/>
</dbReference>
<dbReference type="InterPro" id="IPR003346">
    <property type="entry name" value="Transposase_20"/>
</dbReference>
<dbReference type="GO" id="GO:0004803">
    <property type="term" value="F:transposase activity"/>
    <property type="evidence" value="ECO:0007669"/>
    <property type="project" value="InterPro"/>
</dbReference>
<dbReference type="NCBIfam" id="NF033542">
    <property type="entry name" value="transpos_IS110"/>
    <property type="match status" value="1"/>
</dbReference>
<protein>
    <submittedName>
        <fullName evidence="3">Transposase IS116/IS110/IS902 family protein</fullName>
    </submittedName>
</protein>
<evidence type="ECO:0000259" key="2">
    <source>
        <dbReference type="Pfam" id="PF02371"/>
    </source>
</evidence>
<dbReference type="GO" id="GO:0006313">
    <property type="term" value="P:DNA transposition"/>
    <property type="evidence" value="ECO:0007669"/>
    <property type="project" value="InterPro"/>
</dbReference>
<sequence>MEYFIGIDVSLEASSVCVMDQGGAVVKETKVLSEPDALIAFVHGLDHEVSCIGMEAGPLSQWLYKHLTEAGLTIVLMETRQVKGALKAMPIKTDRRDALGIAQLLRMGWFRPVHCKSVSSQEIRALLATRKTLQGGAIAIELSMRGLLRGFGLKVGLVSKGLLDARARELAEGNSTLKALVTSMLRGRAALRAELIRIDKRLRDVARTDDACRLMMSVPGVGPLVALTVKAGIDDPGRFRSSKMVGPHFGLTPRRDQSGERDVVGGISRAGDAGVRTALYQAATSMLYHSSKNSWLRAWGMRVAQRRGMKRAVVAVARRLGVVLHRMWADGTVFRFSLADHPAKSV</sequence>
<comment type="caution">
    <text evidence="3">The sequence shown here is derived from an EMBL/GenBank/DDBJ whole genome shotgun (WGS) entry which is preliminary data.</text>
</comment>
<dbReference type="InterPro" id="IPR047650">
    <property type="entry name" value="Transpos_IS110"/>
</dbReference>
<dbReference type="Pfam" id="PF01548">
    <property type="entry name" value="DEDD_Tnp_IS110"/>
    <property type="match status" value="1"/>
</dbReference>
<evidence type="ECO:0000259" key="1">
    <source>
        <dbReference type="Pfam" id="PF01548"/>
    </source>
</evidence>
<dbReference type="GO" id="GO:0003677">
    <property type="term" value="F:DNA binding"/>
    <property type="evidence" value="ECO:0007669"/>
    <property type="project" value="InterPro"/>
</dbReference>
<dbReference type="EMBL" id="MLJW01001033">
    <property type="protein sequence ID" value="OIQ80637.1"/>
    <property type="molecule type" value="Genomic_DNA"/>
</dbReference>
<dbReference type="Pfam" id="PF02371">
    <property type="entry name" value="Transposase_20"/>
    <property type="match status" value="1"/>
</dbReference>
<reference evidence="3" key="1">
    <citation type="submission" date="2016-10" db="EMBL/GenBank/DDBJ databases">
        <title>Sequence of Gallionella enrichment culture.</title>
        <authorList>
            <person name="Poehlein A."/>
            <person name="Muehling M."/>
            <person name="Daniel R."/>
        </authorList>
    </citation>
    <scope>NUCLEOTIDE SEQUENCE</scope>
</reference>
<proteinExistence type="predicted"/>
<evidence type="ECO:0000313" key="3">
    <source>
        <dbReference type="EMBL" id="OIQ80637.1"/>
    </source>
</evidence>
<dbReference type="AlphaFoldDB" id="A0A1J5QXM8"/>
<dbReference type="PANTHER" id="PTHR33055">
    <property type="entry name" value="TRANSPOSASE FOR INSERTION SEQUENCE ELEMENT IS1111A"/>
    <property type="match status" value="1"/>
</dbReference>
<accession>A0A1J5QXM8</accession>
<dbReference type="PANTHER" id="PTHR33055:SF3">
    <property type="entry name" value="PUTATIVE TRANSPOSASE FOR IS117-RELATED"/>
    <property type="match status" value="1"/>
</dbReference>